<evidence type="ECO:0000313" key="2">
    <source>
        <dbReference type="Proteomes" id="UP000229236"/>
    </source>
</evidence>
<accession>A0A2M8DA55</accession>
<dbReference type="EMBL" id="PFTM01000009">
    <property type="protein sequence ID" value="PJB84027.1"/>
    <property type="molecule type" value="Genomic_DNA"/>
</dbReference>
<proteinExistence type="predicted"/>
<dbReference type="AlphaFoldDB" id="A0A2M8DA55"/>
<gene>
    <name evidence="1" type="ORF">CO088_00310</name>
</gene>
<reference evidence="2" key="1">
    <citation type="submission" date="2017-09" db="EMBL/GenBank/DDBJ databases">
        <title>Depth-based differentiation of microbial function through sediment-hosted aquifers and enrichment of novel symbionts in the deep terrestrial subsurface.</title>
        <authorList>
            <person name="Probst A.J."/>
            <person name="Ladd B."/>
            <person name="Jarett J.K."/>
            <person name="Geller-Mcgrath D.E."/>
            <person name="Sieber C.M.K."/>
            <person name="Emerson J.B."/>
            <person name="Anantharaman K."/>
            <person name="Thomas B.C."/>
            <person name="Malmstrom R."/>
            <person name="Stieglmeier M."/>
            <person name="Klingl A."/>
            <person name="Woyke T."/>
            <person name="Ryan C.M."/>
            <person name="Banfield J.F."/>
        </authorList>
    </citation>
    <scope>NUCLEOTIDE SEQUENCE [LARGE SCALE GENOMIC DNA]</scope>
</reference>
<sequence length="89" mass="10294">MILCAAMVINVEVDKNANENAVNLIRRFSKRVKQSGVLPRVRSIGVYSRPESKFKKKVRALKMLSKKKAFERLKKLGKVPETPTRKRRK</sequence>
<comment type="caution">
    <text evidence="1">The sequence shown here is derived from an EMBL/GenBank/DDBJ whole genome shotgun (WGS) entry which is preliminary data.</text>
</comment>
<dbReference type="Proteomes" id="UP000229236">
    <property type="component" value="Unassembled WGS sequence"/>
</dbReference>
<name>A0A2M8DA55_9BACT</name>
<evidence type="ECO:0000313" key="1">
    <source>
        <dbReference type="EMBL" id="PJB84027.1"/>
    </source>
</evidence>
<organism evidence="1 2">
    <name type="scientific">Candidatus Yonathbacteria bacterium CG_4_9_14_0_8_um_filter_46_47</name>
    <dbReference type="NCBI Taxonomy" id="1975106"/>
    <lineage>
        <taxon>Bacteria</taxon>
        <taxon>Candidatus Yonathiibacteriota</taxon>
    </lineage>
</organism>
<protein>
    <recommendedName>
        <fullName evidence="3">30S ribosomal protein S21</fullName>
    </recommendedName>
</protein>
<evidence type="ECO:0008006" key="3">
    <source>
        <dbReference type="Google" id="ProtNLM"/>
    </source>
</evidence>